<evidence type="ECO:0000313" key="6">
    <source>
        <dbReference type="Proteomes" id="UP000526125"/>
    </source>
</evidence>
<dbReference type="InterPro" id="IPR014710">
    <property type="entry name" value="RmlC-like_jellyroll"/>
</dbReference>
<evidence type="ECO:0000256" key="2">
    <source>
        <dbReference type="ARBA" id="ARBA00023125"/>
    </source>
</evidence>
<feature type="domain" description="HTH araC/xylS-type" evidence="4">
    <location>
        <begin position="218"/>
        <end position="316"/>
    </location>
</feature>
<proteinExistence type="predicted"/>
<dbReference type="PROSITE" id="PS01124">
    <property type="entry name" value="HTH_ARAC_FAMILY_2"/>
    <property type="match status" value="1"/>
</dbReference>
<dbReference type="EMBL" id="JABMCB010000202">
    <property type="protein sequence ID" value="NUU79085.1"/>
    <property type="molecule type" value="Genomic_DNA"/>
</dbReference>
<evidence type="ECO:0000256" key="3">
    <source>
        <dbReference type="ARBA" id="ARBA00023163"/>
    </source>
</evidence>
<dbReference type="PRINTS" id="PR00032">
    <property type="entry name" value="HTHARAC"/>
</dbReference>
<dbReference type="PANTHER" id="PTHR43280:SF2">
    <property type="entry name" value="HTH-TYPE TRANSCRIPTIONAL REGULATOR EXSA"/>
    <property type="match status" value="1"/>
</dbReference>
<dbReference type="AlphaFoldDB" id="A0A7Y6C3G7"/>
<dbReference type="InterPro" id="IPR009057">
    <property type="entry name" value="Homeodomain-like_sf"/>
</dbReference>
<evidence type="ECO:0000256" key="1">
    <source>
        <dbReference type="ARBA" id="ARBA00023015"/>
    </source>
</evidence>
<dbReference type="Pfam" id="PF02311">
    <property type="entry name" value="AraC_binding"/>
    <property type="match status" value="1"/>
</dbReference>
<accession>A0A7Y6C3G7</accession>
<dbReference type="GO" id="GO:0043565">
    <property type="term" value="F:sequence-specific DNA binding"/>
    <property type="evidence" value="ECO:0007669"/>
    <property type="project" value="InterPro"/>
</dbReference>
<dbReference type="InterPro" id="IPR020449">
    <property type="entry name" value="Tscrpt_reg_AraC-type_HTH"/>
</dbReference>
<dbReference type="PANTHER" id="PTHR43280">
    <property type="entry name" value="ARAC-FAMILY TRANSCRIPTIONAL REGULATOR"/>
    <property type="match status" value="1"/>
</dbReference>
<dbReference type="Gene3D" id="2.60.120.10">
    <property type="entry name" value="Jelly Rolls"/>
    <property type="match status" value="1"/>
</dbReference>
<dbReference type="SUPFAM" id="SSF46689">
    <property type="entry name" value="Homeodomain-like"/>
    <property type="match status" value="2"/>
</dbReference>
<dbReference type="RefSeq" id="WP_175398668.1">
    <property type="nucleotide sequence ID" value="NZ_JABMCB010000202.1"/>
</dbReference>
<dbReference type="Pfam" id="PF12833">
    <property type="entry name" value="HTH_18"/>
    <property type="match status" value="1"/>
</dbReference>
<dbReference type="SUPFAM" id="SSF51215">
    <property type="entry name" value="Regulatory protein AraC"/>
    <property type="match status" value="1"/>
</dbReference>
<reference evidence="5 6" key="1">
    <citation type="submission" date="2020-05" db="EMBL/GenBank/DDBJ databases">
        <title>Genome Sequencing of Type Strains.</title>
        <authorList>
            <person name="Lemaire J.F."/>
            <person name="Inderbitzin P."/>
            <person name="Gregorio O.A."/>
            <person name="Collins S.B."/>
            <person name="Wespe N."/>
            <person name="Knight-Connoni V."/>
        </authorList>
    </citation>
    <scope>NUCLEOTIDE SEQUENCE [LARGE SCALE GENOMIC DNA]</scope>
    <source>
        <strain evidence="5 6">LMG 21957</strain>
    </source>
</reference>
<dbReference type="Gene3D" id="1.10.10.60">
    <property type="entry name" value="Homeodomain-like"/>
    <property type="match status" value="2"/>
</dbReference>
<keyword evidence="1" id="KW-0805">Transcription regulation</keyword>
<organism evidence="5 6">
    <name type="scientific">Paenibacillus xylanilyticus</name>
    <dbReference type="NCBI Taxonomy" id="248903"/>
    <lineage>
        <taxon>Bacteria</taxon>
        <taxon>Bacillati</taxon>
        <taxon>Bacillota</taxon>
        <taxon>Bacilli</taxon>
        <taxon>Bacillales</taxon>
        <taxon>Paenibacillaceae</taxon>
        <taxon>Paenibacillus</taxon>
    </lineage>
</organism>
<comment type="caution">
    <text evidence="5">The sequence shown here is derived from an EMBL/GenBank/DDBJ whole genome shotgun (WGS) entry which is preliminary data.</text>
</comment>
<dbReference type="SMART" id="SM00342">
    <property type="entry name" value="HTH_ARAC"/>
    <property type="match status" value="1"/>
</dbReference>
<name>A0A7Y6C3G7_9BACL</name>
<keyword evidence="2" id="KW-0238">DNA-binding</keyword>
<evidence type="ECO:0000259" key="4">
    <source>
        <dbReference type="PROSITE" id="PS01124"/>
    </source>
</evidence>
<protein>
    <submittedName>
        <fullName evidence="5">AraC family transcriptional regulator</fullName>
    </submittedName>
</protein>
<dbReference type="GO" id="GO:0003700">
    <property type="term" value="F:DNA-binding transcription factor activity"/>
    <property type="evidence" value="ECO:0007669"/>
    <property type="project" value="InterPro"/>
</dbReference>
<sequence length="319" mass="37423">MQKNTHVMDVFSKERNDRWHSQTRQSLEFDTRNLLEQLSIQIRWLKEWNVREGHTGQFVFPYTAIWLVTGGEATILYDQTLYTIGKGDIVCIPPQTCQSWHSIDDSEPFHYYAFALEAKIGLLDFIRLYRFPRVVSAIDPSAFRNLLQLWHSIADQCMSYITVKEGRTNGLQQAKLDTNVTIQYLKMQTLGLSWLLQLFETLRPTLPDQPVLYDYRIYQVCNYVEEHLDDPLTLDDLAERANLGKEQFRSLFQQTIGTSPMKYVQLMRIQRAKELLSLTVYPIKEISAQVGFESQHHFSRAFRKHAGISPLEYRKHHTE</sequence>
<keyword evidence="6" id="KW-1185">Reference proteome</keyword>
<dbReference type="InterPro" id="IPR037923">
    <property type="entry name" value="HTH-like"/>
</dbReference>
<evidence type="ECO:0000313" key="5">
    <source>
        <dbReference type="EMBL" id="NUU79085.1"/>
    </source>
</evidence>
<keyword evidence="3" id="KW-0804">Transcription</keyword>
<dbReference type="InterPro" id="IPR018060">
    <property type="entry name" value="HTH_AraC"/>
</dbReference>
<dbReference type="InterPro" id="IPR003313">
    <property type="entry name" value="AraC-bd"/>
</dbReference>
<dbReference type="InterPro" id="IPR018062">
    <property type="entry name" value="HTH_AraC-typ_CS"/>
</dbReference>
<gene>
    <name evidence="5" type="ORF">HP552_28185</name>
</gene>
<dbReference type="Proteomes" id="UP000526125">
    <property type="component" value="Unassembled WGS sequence"/>
</dbReference>
<dbReference type="PROSITE" id="PS00041">
    <property type="entry name" value="HTH_ARAC_FAMILY_1"/>
    <property type="match status" value="1"/>
</dbReference>